<dbReference type="Proteomes" id="UP000198964">
    <property type="component" value="Unassembled WGS sequence"/>
</dbReference>
<keyword evidence="3" id="KW-1185">Reference proteome</keyword>
<protein>
    <submittedName>
        <fullName evidence="2">Uncharacterized protein</fullName>
    </submittedName>
</protein>
<sequence length="901" mass="101643">MESNFLELKNRLDRYPVFEENQVLTEEHLNEVVTYLDQQTRLNRRNLHGYGVVCGLKLSLVNRRLQLSKGCALTTDGDLLEWPKTVAFPNFRLFEDSNADYPLFKELAVYELIPQGVKEEGQLPFSQLNQHTNKKLSDFAVLLYLESYLFDPDLCTGGDCDNKGQKQINKLRVLLVPKKLASRQPSLQTSSKAFFNLQKLSIKRLPLTPGAFDSYSKLANAYQSIIASTSKSLQGAIRKSYAQFQFLLADAFNNIDPTAAWAQQLASISGTTTTAGKQYVYAFMQDLIDAYNEFVDSCYQIDVACLPDVDLSPKHAFLGDAAAQINDRKDPYRQHFVAIAKGQQEEQKLKRCIFNFQRIGALIQSAGFANLAAIRITPSQFDGYLGKKAIPAYYTVSGAQKLSEHWDFDRTEKEETDQIGSYHAAQYSSRDDIRNPLAYNLSPFNHFRVEGHLGQPFKSALEEIQQLIRSHNLPIKVLPIMIETDFTRAWVWPGLKYYGMEILHKLYRDELVNNLNELKRFNQELNTKVQAAADDELPPLNIEANALSIKAFTAQQTQLVNQKIGDTKMFLAKSIVDFDHDAFENNYKEVVAQGAMLNKGIKGVTFASSYTPLEKTVNNINFSKLKGLADLIRKREEKSKEKSMLQTFIEENPGLEHTGGVQPGGTFVLLYSSTSKRVVADMSLPYWYIDQPIQEVPEETDISDDNLVLDWKFNNDIFVYTNQNKKLKENLAELNLQLDQVKFDLASQKTNLNTYQGSINTLIQTIPNYQIDYGNIGTVGEFVNPDLAKNVGLLTEMNNYKMYLDNQIKSGAATESEKAVYNDMELVMAGIVEDTIEKTSKSTVDIQAGSEEAKSLEMMVDMTKNLTNDSAVSKVKNTIESAKTSSGSKTNYLAALNLFKL</sequence>
<gene>
    <name evidence="2" type="ORF">SAMN05216283_10891</name>
</gene>
<evidence type="ECO:0000256" key="1">
    <source>
        <dbReference type="SAM" id="Coils"/>
    </source>
</evidence>
<dbReference type="AlphaFoldDB" id="A0A1I2JDD5"/>
<accession>A0A1I2JDD5</accession>
<evidence type="ECO:0000313" key="3">
    <source>
        <dbReference type="Proteomes" id="UP000198964"/>
    </source>
</evidence>
<organism evidence="2 3">
    <name type="scientific">Sunxiuqinia elliptica</name>
    <dbReference type="NCBI Taxonomy" id="655355"/>
    <lineage>
        <taxon>Bacteria</taxon>
        <taxon>Pseudomonadati</taxon>
        <taxon>Bacteroidota</taxon>
        <taxon>Bacteroidia</taxon>
        <taxon>Marinilabiliales</taxon>
        <taxon>Prolixibacteraceae</taxon>
        <taxon>Sunxiuqinia</taxon>
    </lineage>
</organism>
<evidence type="ECO:0000313" key="2">
    <source>
        <dbReference type="EMBL" id="SFF51863.1"/>
    </source>
</evidence>
<reference evidence="2 3" key="1">
    <citation type="submission" date="2016-10" db="EMBL/GenBank/DDBJ databases">
        <authorList>
            <person name="de Groot N.N."/>
        </authorList>
    </citation>
    <scope>NUCLEOTIDE SEQUENCE [LARGE SCALE GENOMIC DNA]</scope>
    <source>
        <strain evidence="2 3">CGMCC 1.9156</strain>
    </source>
</reference>
<feature type="coiled-coil region" evidence="1">
    <location>
        <begin position="717"/>
        <end position="744"/>
    </location>
</feature>
<dbReference type="RefSeq" id="WP_093920607.1">
    <property type="nucleotide sequence ID" value="NZ_FONW01000008.1"/>
</dbReference>
<dbReference type="STRING" id="655355.SAMN05216283_10891"/>
<feature type="coiled-coil region" evidence="1">
    <location>
        <begin position="508"/>
        <end position="535"/>
    </location>
</feature>
<proteinExistence type="predicted"/>
<name>A0A1I2JDD5_9BACT</name>
<dbReference type="EMBL" id="FONW01000008">
    <property type="protein sequence ID" value="SFF51863.1"/>
    <property type="molecule type" value="Genomic_DNA"/>
</dbReference>
<keyword evidence="1" id="KW-0175">Coiled coil</keyword>